<dbReference type="OMA" id="HIKYEEK"/>
<dbReference type="OrthoDB" id="10438936at2759"/>
<evidence type="ECO:0000313" key="2">
    <source>
        <dbReference type="Proteomes" id="UP000025227"/>
    </source>
</evidence>
<evidence type="ECO:0000313" key="3">
    <source>
        <dbReference type="WBParaSite" id="HCON_00034450-00001"/>
    </source>
</evidence>
<proteinExistence type="predicted"/>
<reference evidence="3" key="1">
    <citation type="submission" date="2020-12" db="UniProtKB">
        <authorList>
            <consortium name="WormBaseParasite"/>
        </authorList>
    </citation>
    <scope>IDENTIFICATION</scope>
    <source>
        <strain evidence="3">MHco3</strain>
    </source>
</reference>
<sequence length="142" mass="15836">MKHIKNGKHMKEPSVPRIDPIPESMPTIPQEAEATSIPEMVKKEGEPVKSTSPQASKQPPESSAPLYTFRAPVATKKKPSSQGVRSRPSSPRSSRTFGGTEKEKSSRTPKQRKIDQKARRFEHGKDDDDEILLVTSTNVLKY</sequence>
<evidence type="ECO:0000256" key="1">
    <source>
        <dbReference type="SAM" id="MobiDB-lite"/>
    </source>
</evidence>
<keyword evidence="2" id="KW-1185">Reference proteome</keyword>
<accession>A0A7I4XZD1</accession>
<organism evidence="2 3">
    <name type="scientific">Haemonchus contortus</name>
    <name type="common">Barber pole worm</name>
    <dbReference type="NCBI Taxonomy" id="6289"/>
    <lineage>
        <taxon>Eukaryota</taxon>
        <taxon>Metazoa</taxon>
        <taxon>Ecdysozoa</taxon>
        <taxon>Nematoda</taxon>
        <taxon>Chromadorea</taxon>
        <taxon>Rhabditida</taxon>
        <taxon>Rhabditina</taxon>
        <taxon>Rhabditomorpha</taxon>
        <taxon>Strongyloidea</taxon>
        <taxon>Trichostrongylidae</taxon>
        <taxon>Haemonchus</taxon>
    </lineage>
</organism>
<feature type="compositionally biased region" description="Basic and acidic residues" evidence="1">
    <location>
        <begin position="100"/>
        <end position="126"/>
    </location>
</feature>
<dbReference type="AlphaFoldDB" id="A0A7I4XZD1"/>
<name>A0A7I4XZD1_HAECO</name>
<protein>
    <submittedName>
        <fullName evidence="3">Extensin-like</fullName>
    </submittedName>
</protein>
<dbReference type="Proteomes" id="UP000025227">
    <property type="component" value="Unplaced"/>
</dbReference>
<feature type="region of interest" description="Disordered" evidence="1">
    <location>
        <begin position="1"/>
        <end position="128"/>
    </location>
</feature>
<dbReference type="WBParaSite" id="HCON_00034450-00001">
    <property type="protein sequence ID" value="HCON_00034450-00001"/>
    <property type="gene ID" value="HCON_00034450"/>
</dbReference>
<feature type="compositionally biased region" description="Low complexity" evidence="1">
    <location>
        <begin position="80"/>
        <end position="95"/>
    </location>
</feature>
<feature type="compositionally biased region" description="Polar residues" evidence="1">
    <location>
        <begin position="49"/>
        <end position="61"/>
    </location>
</feature>